<dbReference type="Pfam" id="PF12161">
    <property type="entry name" value="HsdM_N"/>
    <property type="match status" value="1"/>
</dbReference>
<dbReference type="InterPro" id="IPR029063">
    <property type="entry name" value="SAM-dependent_MTases_sf"/>
</dbReference>
<evidence type="ECO:0000256" key="5">
    <source>
        <dbReference type="ARBA" id="ARBA00022747"/>
    </source>
</evidence>
<evidence type="ECO:0000256" key="3">
    <source>
        <dbReference type="ARBA" id="ARBA00022679"/>
    </source>
</evidence>
<reference evidence="9" key="1">
    <citation type="submission" date="2023-08" db="EMBL/GenBank/DDBJ databases">
        <title>Genomic characterization of the C. tuberculostearicum species complex, a ubiquitous member of the human skin microbiome.</title>
        <authorList>
            <person name="Ahmed N."/>
            <person name="Deming C."/>
            <person name="Conlan S."/>
            <person name="Segre J."/>
        </authorList>
    </citation>
    <scope>NUCLEOTIDE SEQUENCE</scope>
    <source>
        <strain evidence="9">CTNIH22</strain>
    </source>
</reference>
<dbReference type="Gene3D" id="3.40.50.150">
    <property type="entry name" value="Vaccinia Virus protein VP39"/>
    <property type="match status" value="1"/>
</dbReference>
<dbReference type="Proteomes" id="UP001185706">
    <property type="component" value="Unassembled WGS sequence"/>
</dbReference>
<dbReference type="InterPro" id="IPR003356">
    <property type="entry name" value="DNA_methylase_A-5"/>
</dbReference>
<comment type="catalytic activity">
    <reaction evidence="6">
        <text>a 2'-deoxyadenosine in DNA + S-adenosyl-L-methionine = an N(6)-methyl-2'-deoxyadenosine in DNA + S-adenosyl-L-homocysteine + H(+)</text>
        <dbReference type="Rhea" id="RHEA:15197"/>
        <dbReference type="Rhea" id="RHEA-COMP:12418"/>
        <dbReference type="Rhea" id="RHEA-COMP:12419"/>
        <dbReference type="ChEBI" id="CHEBI:15378"/>
        <dbReference type="ChEBI" id="CHEBI:57856"/>
        <dbReference type="ChEBI" id="CHEBI:59789"/>
        <dbReference type="ChEBI" id="CHEBI:90615"/>
        <dbReference type="ChEBI" id="CHEBI:90616"/>
        <dbReference type="EC" id="2.1.1.72"/>
    </reaction>
</comment>
<protein>
    <recommendedName>
        <fullName evidence="1">site-specific DNA-methyltransferase (adenine-specific)</fullName>
        <ecNumber evidence="1">2.1.1.72</ecNumber>
    </recommendedName>
</protein>
<feature type="domain" description="N6 adenine-specific DNA methyltransferase N-terminal" evidence="8">
    <location>
        <begin position="11"/>
        <end position="161"/>
    </location>
</feature>
<evidence type="ECO:0000313" key="9">
    <source>
        <dbReference type="EMBL" id="MDV2418332.1"/>
    </source>
</evidence>
<organism evidence="9 10">
    <name type="scientific">Corynebacterium tuberculostearicum</name>
    <dbReference type="NCBI Taxonomy" id="38304"/>
    <lineage>
        <taxon>Bacteria</taxon>
        <taxon>Bacillati</taxon>
        <taxon>Actinomycetota</taxon>
        <taxon>Actinomycetes</taxon>
        <taxon>Mycobacteriales</taxon>
        <taxon>Corynebacteriaceae</taxon>
        <taxon>Corynebacterium</taxon>
    </lineage>
</organism>
<evidence type="ECO:0000256" key="4">
    <source>
        <dbReference type="ARBA" id="ARBA00022691"/>
    </source>
</evidence>
<dbReference type="PANTHER" id="PTHR42933">
    <property type="entry name" value="SLR6095 PROTEIN"/>
    <property type="match status" value="1"/>
</dbReference>
<proteinExistence type="predicted"/>
<dbReference type="InterPro" id="IPR002052">
    <property type="entry name" value="DNA_methylase_N6_adenine_CS"/>
</dbReference>
<dbReference type="EC" id="2.1.1.72" evidence="1"/>
<dbReference type="SUPFAM" id="SSF53335">
    <property type="entry name" value="S-adenosyl-L-methionine-dependent methyltransferases"/>
    <property type="match status" value="1"/>
</dbReference>
<dbReference type="PANTHER" id="PTHR42933:SF3">
    <property type="entry name" value="TYPE I RESTRICTION ENZYME MJAVIII METHYLASE SUBUNIT"/>
    <property type="match status" value="1"/>
</dbReference>
<dbReference type="InterPro" id="IPR051537">
    <property type="entry name" value="DNA_Adenine_Mtase"/>
</dbReference>
<dbReference type="InterPro" id="IPR022749">
    <property type="entry name" value="D12N6_MeTrfase_N"/>
</dbReference>
<comment type="caution">
    <text evidence="9">The sequence shown here is derived from an EMBL/GenBank/DDBJ whole genome shotgun (WGS) entry which is preliminary data.</text>
</comment>
<gene>
    <name evidence="9" type="ORF">RAE03_00855</name>
</gene>
<evidence type="ECO:0000259" key="8">
    <source>
        <dbReference type="Pfam" id="PF12161"/>
    </source>
</evidence>
<sequence length="664" mass="74459">MNHQKLSNVAIWETADKYLRKIVEPHLYGDFILPFTVLRRIECVLEKTKPQLLEYMSSLAADEVKQEVRDKDASALVPLTEKSLAKLDGFARHGLQLPFYNTSVHSLARMAETNAITYEAMEEYIGAFSTDIADVWENFDFMKKVQVLSQEDLLVTMVKHFAKVDLSPERLDEYSMGNLFEDLMYRSFSQKGSAAGAFYTPRDAVQLVVDVLLASDDKELANVNARPIRSVYDPTAGTAGMLIYGAKGIRTMNPHATVDIFGQELMPIGYATGKSDVLIAGGRTDALRKGNTLLHDLYEGHTFDYVLSNPPFGTDWEVEHTSVVEQSNKEGSRFSHGLPKKDDGQMLFLCHVAHKLRPAGKDGAGGRGVVFSNGGPLFNGAAESGPDNIRKWLLEEDLIDAIVQLPNSIFYGTDIATYAWILDTNKEPHRKGFIQLIDASEFWEPMPKTLGKKRRYISDDQKRAIVETYSDFKESSISKILTADDLGYKDVPVQKHARLVVKVDEETTQKVLAIKGMTAAHAQLLEGLDGVSFVELERTVTQRAKERKLKVTPAKKRDLLFAATVEHPEAELTFDSKGKPVLSPDFSMTERVALSEDVTEYMKHKVLPYAPDVVWDEENAKVGYEIPFTRIFYKPEAVRALDVIDVDVQRVMGELAELFAEVKE</sequence>
<keyword evidence="3 9" id="KW-0808">Transferase</keyword>
<accession>A0AAE4NI47</accession>
<dbReference type="GO" id="GO:0003677">
    <property type="term" value="F:DNA binding"/>
    <property type="evidence" value="ECO:0007669"/>
    <property type="project" value="InterPro"/>
</dbReference>
<name>A0AAE4NI47_9CORY</name>
<keyword evidence="2 9" id="KW-0489">Methyltransferase</keyword>
<feature type="domain" description="DNA methylase adenine-specific" evidence="7">
    <location>
        <begin position="175"/>
        <end position="485"/>
    </location>
</feature>
<dbReference type="PRINTS" id="PR00507">
    <property type="entry name" value="N12N6MTFRASE"/>
</dbReference>
<dbReference type="EMBL" id="JAVBIB010000001">
    <property type="protein sequence ID" value="MDV2418332.1"/>
    <property type="molecule type" value="Genomic_DNA"/>
</dbReference>
<evidence type="ECO:0000256" key="6">
    <source>
        <dbReference type="ARBA" id="ARBA00047942"/>
    </source>
</evidence>
<dbReference type="GO" id="GO:0009307">
    <property type="term" value="P:DNA restriction-modification system"/>
    <property type="evidence" value="ECO:0007669"/>
    <property type="project" value="UniProtKB-KW"/>
</dbReference>
<dbReference type="GO" id="GO:0008170">
    <property type="term" value="F:N-methyltransferase activity"/>
    <property type="evidence" value="ECO:0007669"/>
    <property type="project" value="InterPro"/>
</dbReference>
<dbReference type="PROSITE" id="PS00092">
    <property type="entry name" value="N6_MTASE"/>
    <property type="match status" value="1"/>
</dbReference>
<evidence type="ECO:0000313" key="10">
    <source>
        <dbReference type="Proteomes" id="UP001185706"/>
    </source>
</evidence>
<dbReference type="Pfam" id="PF02384">
    <property type="entry name" value="N6_Mtase"/>
    <property type="match status" value="1"/>
</dbReference>
<dbReference type="GO" id="GO:0009007">
    <property type="term" value="F:site-specific DNA-methyltransferase (adenine-specific) activity"/>
    <property type="evidence" value="ECO:0007669"/>
    <property type="project" value="UniProtKB-EC"/>
</dbReference>
<dbReference type="RefSeq" id="WP_316992961.1">
    <property type="nucleotide sequence ID" value="NZ_JAVBIB010000001.1"/>
</dbReference>
<evidence type="ECO:0000259" key="7">
    <source>
        <dbReference type="Pfam" id="PF02384"/>
    </source>
</evidence>
<keyword evidence="4" id="KW-0949">S-adenosyl-L-methionine</keyword>
<dbReference type="AlphaFoldDB" id="A0AAE4NI47"/>
<evidence type="ECO:0000256" key="1">
    <source>
        <dbReference type="ARBA" id="ARBA00011900"/>
    </source>
</evidence>
<keyword evidence="5" id="KW-0680">Restriction system</keyword>
<dbReference type="GO" id="GO:0032259">
    <property type="term" value="P:methylation"/>
    <property type="evidence" value="ECO:0007669"/>
    <property type="project" value="UniProtKB-KW"/>
</dbReference>
<evidence type="ECO:0000256" key="2">
    <source>
        <dbReference type="ARBA" id="ARBA00022603"/>
    </source>
</evidence>